<evidence type="ECO:0000256" key="2">
    <source>
        <dbReference type="ARBA" id="ARBA00012862"/>
    </source>
</evidence>
<dbReference type="GO" id="GO:0005996">
    <property type="term" value="P:monosaccharide metabolic process"/>
    <property type="evidence" value="ECO:0007669"/>
    <property type="project" value="InterPro"/>
</dbReference>
<dbReference type="EC" id="5.4.99.62" evidence="2"/>
<sequence>MVKSEVKDWKSEVESTLNLYGHRNWIVIADGAYPQQSNPAIKTIKIDANQLEAVEFVLQLIEKAKHVDANIIIDKEMAFVPEKDAKGIEAYRTKLNKLFQGKPVKSMLHEQIIQELDVSAKLFNVLIIKTDLAIPYTSVFFQLECGYWNAEAEKNLRAKLISK</sequence>
<evidence type="ECO:0000256" key="1">
    <source>
        <dbReference type="ARBA" id="ARBA00000223"/>
    </source>
</evidence>
<dbReference type="RefSeq" id="WP_182802461.1">
    <property type="nucleotide sequence ID" value="NZ_CP060007.1"/>
</dbReference>
<dbReference type="Pfam" id="PF05025">
    <property type="entry name" value="RbsD_FucU"/>
    <property type="match status" value="1"/>
</dbReference>
<dbReference type="SUPFAM" id="SSF102546">
    <property type="entry name" value="RbsD-like"/>
    <property type="match status" value="1"/>
</dbReference>
<dbReference type="KEGG" id="lacs:H4075_19340"/>
<dbReference type="GO" id="GO:0048029">
    <property type="term" value="F:monosaccharide binding"/>
    <property type="evidence" value="ECO:0007669"/>
    <property type="project" value="InterPro"/>
</dbReference>
<evidence type="ECO:0000256" key="3">
    <source>
        <dbReference type="ARBA" id="ARBA00023235"/>
    </source>
</evidence>
<evidence type="ECO:0000313" key="4">
    <source>
        <dbReference type="EMBL" id="QNA44199.1"/>
    </source>
</evidence>
<name>A0A7G5XFE6_9BACT</name>
<keyword evidence="5" id="KW-1185">Reference proteome</keyword>
<reference evidence="5" key="1">
    <citation type="submission" date="2020-08" db="EMBL/GenBank/DDBJ databases">
        <title>Lacibacter sp. S13-6-6 genome sequencing.</title>
        <authorList>
            <person name="Jin L."/>
        </authorList>
    </citation>
    <scope>NUCLEOTIDE SEQUENCE [LARGE SCALE GENOMIC DNA]</scope>
    <source>
        <strain evidence="5">S13-6-6</strain>
    </source>
</reference>
<keyword evidence="3" id="KW-0413">Isomerase</keyword>
<dbReference type="Proteomes" id="UP000515344">
    <property type="component" value="Chromosome"/>
</dbReference>
<accession>A0A7G5XFE6</accession>
<comment type="catalytic activity">
    <reaction evidence="1">
        <text>beta-D-ribopyranose = beta-D-ribofuranose</text>
        <dbReference type="Rhea" id="RHEA:25432"/>
        <dbReference type="ChEBI" id="CHEBI:27476"/>
        <dbReference type="ChEBI" id="CHEBI:47002"/>
        <dbReference type="EC" id="5.4.99.62"/>
    </reaction>
</comment>
<dbReference type="InterPro" id="IPR007721">
    <property type="entry name" value="RbsD_FucU"/>
</dbReference>
<gene>
    <name evidence="4" type="ORF">H4075_19340</name>
</gene>
<organism evidence="4 5">
    <name type="scientific">Lacibacter sediminis</name>
    <dbReference type="NCBI Taxonomy" id="2760713"/>
    <lineage>
        <taxon>Bacteria</taxon>
        <taxon>Pseudomonadati</taxon>
        <taxon>Bacteroidota</taxon>
        <taxon>Chitinophagia</taxon>
        <taxon>Chitinophagales</taxon>
        <taxon>Chitinophagaceae</taxon>
        <taxon>Lacibacter</taxon>
    </lineage>
</organism>
<dbReference type="EMBL" id="CP060007">
    <property type="protein sequence ID" value="QNA44199.1"/>
    <property type="molecule type" value="Genomic_DNA"/>
</dbReference>
<dbReference type="InterPro" id="IPR023750">
    <property type="entry name" value="RbsD-like_sf"/>
</dbReference>
<dbReference type="AlphaFoldDB" id="A0A7G5XFE6"/>
<protein>
    <recommendedName>
        <fullName evidence="2">D-ribose pyranase</fullName>
        <ecNumber evidence="2">5.4.99.62</ecNumber>
    </recommendedName>
</protein>
<proteinExistence type="predicted"/>
<dbReference type="GO" id="GO:0062193">
    <property type="term" value="F:D-ribose pyranase activity"/>
    <property type="evidence" value="ECO:0007669"/>
    <property type="project" value="UniProtKB-EC"/>
</dbReference>
<evidence type="ECO:0000313" key="5">
    <source>
        <dbReference type="Proteomes" id="UP000515344"/>
    </source>
</evidence>
<dbReference type="Gene3D" id="3.40.1650.10">
    <property type="entry name" value="RbsD-like domain"/>
    <property type="match status" value="1"/>
</dbReference>